<dbReference type="Pfam" id="PF13738">
    <property type="entry name" value="Pyr_redox_3"/>
    <property type="match status" value="1"/>
</dbReference>
<accession>A0A1M5NWF3</accession>
<protein>
    <submittedName>
        <fullName evidence="1">Predicted flavoprotein CzcO associated with the cation diffusion facilitator CzcD</fullName>
    </submittedName>
</protein>
<dbReference type="PANTHER" id="PTHR42877:SF4">
    <property type="entry name" value="FAD_NAD(P)-BINDING DOMAIN-CONTAINING PROTEIN-RELATED"/>
    <property type="match status" value="1"/>
</dbReference>
<dbReference type="PANTHER" id="PTHR42877">
    <property type="entry name" value="L-ORNITHINE N(5)-MONOOXYGENASE-RELATED"/>
    <property type="match status" value="1"/>
</dbReference>
<dbReference type="InterPro" id="IPR051209">
    <property type="entry name" value="FAD-bind_Monooxygenase_sf"/>
</dbReference>
<sequence>MTTNHKVYQALIVGSGFSGISMAISLKKRGIHSFVILEKEEDIGGTWRDNTYPGAQCDVPSALYSYSFEPFAGWKKKWSDQPQILEYLRFNVEKNGLKDHILYEKEFLSSLFIEKEGYWEVKTKQGDTFTARSLIMAVGQLHHPKIPTFKGKEVFKGNIWHSAKWNHDIDLKGKRVGVIGNAASAIQFIPKIVSQVEFLTVFQRSAKWLLPKKNTLYNDKDRHLHRKYPFMLYWSRHSNNAFNGVFYHLMGQNKFWKKFWQSVSMSHLKKTIKDPELLKKLTPDYPMGAVRVLLSDEYYPALAKENAEVNMEGISHFAEDGIITRSGNKILLDVVIYATGFESNPFLKDLDICGLNGISIKNAWKQSTETYLGMTTAGFPNFFMMFGPNTNLAHSSVLLMIESQAHYITECLTHLSRNRLKSMDVKPDFQKKFTLQVNKRMKKTAWVQVKESWYKDGDVIINNWPGKAKEYQKLTKTVDESAYTFCQ</sequence>
<dbReference type="Gene3D" id="3.50.50.60">
    <property type="entry name" value="FAD/NAD(P)-binding domain"/>
    <property type="match status" value="2"/>
</dbReference>
<gene>
    <name evidence="1" type="ORF">SAMN02787073_5099</name>
</gene>
<name>A0A1M5NWF3_9FLAO</name>
<dbReference type="EMBL" id="FQVE01000009">
    <property type="protein sequence ID" value="SHG93827.1"/>
    <property type="molecule type" value="Genomic_DNA"/>
</dbReference>
<dbReference type="Proteomes" id="UP000184108">
    <property type="component" value="Unassembled WGS sequence"/>
</dbReference>
<dbReference type="RefSeq" id="WP_073175733.1">
    <property type="nucleotide sequence ID" value="NZ_FQVE01000009.1"/>
</dbReference>
<organism evidence="1 2">
    <name type="scientific">Chryseobacterium vrystaatense</name>
    <dbReference type="NCBI Taxonomy" id="307480"/>
    <lineage>
        <taxon>Bacteria</taxon>
        <taxon>Pseudomonadati</taxon>
        <taxon>Bacteroidota</taxon>
        <taxon>Flavobacteriia</taxon>
        <taxon>Flavobacteriales</taxon>
        <taxon>Weeksellaceae</taxon>
        <taxon>Chryseobacterium group</taxon>
        <taxon>Chryseobacterium</taxon>
    </lineage>
</organism>
<evidence type="ECO:0000313" key="1">
    <source>
        <dbReference type="EMBL" id="SHG93827.1"/>
    </source>
</evidence>
<reference evidence="2" key="1">
    <citation type="submission" date="2016-11" db="EMBL/GenBank/DDBJ databases">
        <authorList>
            <person name="Varghese N."/>
            <person name="Submissions S."/>
        </authorList>
    </citation>
    <scope>NUCLEOTIDE SEQUENCE [LARGE SCALE GENOMIC DNA]</scope>
    <source>
        <strain evidence="2">YR203</strain>
    </source>
</reference>
<evidence type="ECO:0000313" key="2">
    <source>
        <dbReference type="Proteomes" id="UP000184108"/>
    </source>
</evidence>
<proteinExistence type="predicted"/>
<dbReference type="AlphaFoldDB" id="A0A1M5NWF3"/>
<dbReference type="InterPro" id="IPR036188">
    <property type="entry name" value="FAD/NAD-bd_sf"/>
</dbReference>
<dbReference type="SUPFAM" id="SSF51905">
    <property type="entry name" value="FAD/NAD(P)-binding domain"/>
    <property type="match status" value="2"/>
</dbReference>